<evidence type="ECO:0000313" key="9">
    <source>
        <dbReference type="Proteomes" id="UP001221142"/>
    </source>
</evidence>
<feature type="compositionally biased region" description="Low complexity" evidence="6">
    <location>
        <begin position="219"/>
        <end position="228"/>
    </location>
</feature>
<dbReference type="GO" id="GO:0030435">
    <property type="term" value="P:sporulation resulting in formation of a cellular spore"/>
    <property type="evidence" value="ECO:0007669"/>
    <property type="project" value="UniProtKB-KW"/>
</dbReference>
<gene>
    <name evidence="8" type="ORF">FB45DRAFT_1018979</name>
</gene>
<evidence type="ECO:0000256" key="3">
    <source>
        <dbReference type="ARBA" id="ARBA00023015"/>
    </source>
</evidence>
<dbReference type="Pfam" id="PF11754">
    <property type="entry name" value="Velvet"/>
    <property type="match status" value="2"/>
</dbReference>
<feature type="domain" description="Velvet" evidence="7">
    <location>
        <begin position="6"/>
        <end position="189"/>
    </location>
</feature>
<organism evidence="8 9">
    <name type="scientific">Roridomyces roridus</name>
    <dbReference type="NCBI Taxonomy" id="1738132"/>
    <lineage>
        <taxon>Eukaryota</taxon>
        <taxon>Fungi</taxon>
        <taxon>Dikarya</taxon>
        <taxon>Basidiomycota</taxon>
        <taxon>Agaricomycotina</taxon>
        <taxon>Agaricomycetes</taxon>
        <taxon>Agaricomycetidae</taxon>
        <taxon>Agaricales</taxon>
        <taxon>Marasmiineae</taxon>
        <taxon>Mycenaceae</taxon>
        <taxon>Roridomyces</taxon>
    </lineage>
</organism>
<dbReference type="Gene3D" id="2.60.40.3960">
    <property type="entry name" value="Velvet domain"/>
    <property type="match status" value="1"/>
</dbReference>
<keyword evidence="3" id="KW-0805">Transcription regulation</keyword>
<evidence type="ECO:0000259" key="7">
    <source>
        <dbReference type="PROSITE" id="PS51821"/>
    </source>
</evidence>
<evidence type="ECO:0000313" key="8">
    <source>
        <dbReference type="EMBL" id="KAJ7646671.1"/>
    </source>
</evidence>
<accession>A0AAD7FYK1</accession>
<comment type="subcellular location">
    <subcellularLocation>
        <location evidence="1">Nucleus</location>
    </subcellularLocation>
</comment>
<dbReference type="PANTHER" id="PTHR33572:SF18">
    <property type="entry name" value="SPORE DEVELOPMENT REGULATOR VOSA"/>
    <property type="match status" value="1"/>
</dbReference>
<evidence type="ECO:0000256" key="4">
    <source>
        <dbReference type="ARBA" id="ARBA00023163"/>
    </source>
</evidence>
<dbReference type="InterPro" id="IPR021740">
    <property type="entry name" value="Velvet"/>
</dbReference>
<comment type="caution">
    <text evidence="8">The sequence shown here is derived from an EMBL/GenBank/DDBJ whole genome shotgun (WGS) entry which is preliminary data.</text>
</comment>
<keyword evidence="5" id="KW-0539">Nucleus</keyword>
<feature type="region of interest" description="Disordered" evidence="6">
    <location>
        <begin position="193"/>
        <end position="239"/>
    </location>
</feature>
<dbReference type="Proteomes" id="UP001221142">
    <property type="component" value="Unassembled WGS sequence"/>
</dbReference>
<proteinExistence type="predicted"/>
<dbReference type="AlphaFoldDB" id="A0AAD7FYK1"/>
<sequence length="424" mass="47276">MAFPDNAFIKYDVNVRQQPLHARISAMKISDRRPVDPPIVVQLFVTDLRDDPLESKTSHRKSSHLTNPYFFMYAALVEAGSDNEVQFVADGGRPSTSGALVSSVRVLKDYPNSDQEAAFFIFPDICVRLEGSWRFKFTLFDIQDDKVRTCATTFSAPFFVYPGKQYPGVQISTPLTRALAAQGVRLRIRKEIREKVGEARPKPEDESHSPLSTTPPSPTSSLEMLSSPPKRRRTLPGPLLTSLPPVSYVSYAAPSPSVDLAHAFHMSQRTPSPVSPPFYELFNDSRLRRPSQDTTTTIENSERRQAMRDWATLSSYHQSNFPPPTPKVEPDMAPLAFLRPAHPSPEVTQIHRQESEHRRASVSAATYPLYSWPSQGRDGFATDGGQRRFADSAPASSAYWSSPSFETANAAHSSTWASYGAIIR</sequence>
<keyword evidence="4" id="KW-0804">Transcription</keyword>
<keyword evidence="2" id="KW-0749">Sporulation</keyword>
<dbReference type="InterPro" id="IPR038491">
    <property type="entry name" value="Velvet_dom_sf"/>
</dbReference>
<feature type="compositionally biased region" description="Basic and acidic residues" evidence="6">
    <location>
        <begin position="193"/>
        <end position="208"/>
    </location>
</feature>
<evidence type="ECO:0000256" key="2">
    <source>
        <dbReference type="ARBA" id="ARBA00022969"/>
    </source>
</evidence>
<dbReference type="InterPro" id="IPR037525">
    <property type="entry name" value="Velvet_dom"/>
</dbReference>
<dbReference type="EMBL" id="JARKIF010000002">
    <property type="protein sequence ID" value="KAJ7646671.1"/>
    <property type="molecule type" value="Genomic_DNA"/>
</dbReference>
<keyword evidence="9" id="KW-1185">Reference proteome</keyword>
<dbReference type="PROSITE" id="PS51821">
    <property type="entry name" value="VELVET"/>
    <property type="match status" value="1"/>
</dbReference>
<name>A0AAD7FYK1_9AGAR</name>
<protein>
    <submittedName>
        <fullName evidence="8">Velvet factor-domain-containing protein</fullName>
    </submittedName>
</protein>
<dbReference type="GO" id="GO:0005634">
    <property type="term" value="C:nucleus"/>
    <property type="evidence" value="ECO:0007669"/>
    <property type="project" value="UniProtKB-SubCell"/>
</dbReference>
<evidence type="ECO:0000256" key="1">
    <source>
        <dbReference type="ARBA" id="ARBA00004123"/>
    </source>
</evidence>
<reference evidence="8" key="1">
    <citation type="submission" date="2023-03" db="EMBL/GenBank/DDBJ databases">
        <title>Massive genome expansion in bonnet fungi (Mycena s.s.) driven by repeated elements and novel gene families across ecological guilds.</title>
        <authorList>
            <consortium name="Lawrence Berkeley National Laboratory"/>
            <person name="Harder C.B."/>
            <person name="Miyauchi S."/>
            <person name="Viragh M."/>
            <person name="Kuo A."/>
            <person name="Thoen E."/>
            <person name="Andreopoulos B."/>
            <person name="Lu D."/>
            <person name="Skrede I."/>
            <person name="Drula E."/>
            <person name="Henrissat B."/>
            <person name="Morin E."/>
            <person name="Kohler A."/>
            <person name="Barry K."/>
            <person name="LaButti K."/>
            <person name="Morin E."/>
            <person name="Salamov A."/>
            <person name="Lipzen A."/>
            <person name="Mereny Z."/>
            <person name="Hegedus B."/>
            <person name="Baldrian P."/>
            <person name="Stursova M."/>
            <person name="Weitz H."/>
            <person name="Taylor A."/>
            <person name="Grigoriev I.V."/>
            <person name="Nagy L.G."/>
            <person name="Martin F."/>
            <person name="Kauserud H."/>
        </authorList>
    </citation>
    <scope>NUCLEOTIDE SEQUENCE</scope>
    <source>
        <strain evidence="8">9284</strain>
    </source>
</reference>
<evidence type="ECO:0000256" key="5">
    <source>
        <dbReference type="ARBA" id="ARBA00023242"/>
    </source>
</evidence>
<dbReference type="PANTHER" id="PTHR33572">
    <property type="entry name" value="SPORE DEVELOPMENT REGULATOR VOSA"/>
    <property type="match status" value="1"/>
</dbReference>
<evidence type="ECO:0000256" key="6">
    <source>
        <dbReference type="SAM" id="MobiDB-lite"/>
    </source>
</evidence>